<keyword evidence="7" id="KW-0460">Magnesium</keyword>
<evidence type="ECO:0000313" key="12">
    <source>
        <dbReference type="Proteomes" id="UP000835052"/>
    </source>
</evidence>
<dbReference type="PROSITE" id="PS00469">
    <property type="entry name" value="NDPK"/>
    <property type="match status" value="1"/>
</dbReference>
<dbReference type="InterPro" id="IPR037994">
    <property type="entry name" value="NDPk6"/>
</dbReference>
<evidence type="ECO:0000256" key="6">
    <source>
        <dbReference type="ARBA" id="ARBA00022840"/>
    </source>
</evidence>
<evidence type="ECO:0000256" key="8">
    <source>
        <dbReference type="PROSITE-ProRule" id="PRU00706"/>
    </source>
</evidence>
<dbReference type="EC" id="2.7.4.6" evidence="9"/>
<evidence type="ECO:0000256" key="3">
    <source>
        <dbReference type="ARBA" id="ARBA00022723"/>
    </source>
</evidence>
<keyword evidence="12" id="KW-1185">Reference proteome</keyword>
<gene>
    <name evidence="11" type="ORF">CAUJ_LOCUS2142</name>
</gene>
<dbReference type="InterPro" id="IPR036850">
    <property type="entry name" value="NDK-like_dom_sf"/>
</dbReference>
<dbReference type="SMART" id="SM00562">
    <property type="entry name" value="NDK"/>
    <property type="match status" value="1"/>
</dbReference>
<dbReference type="GO" id="GO:0005524">
    <property type="term" value="F:ATP binding"/>
    <property type="evidence" value="ECO:0007669"/>
    <property type="project" value="UniProtKB-KW"/>
</dbReference>
<dbReference type="PANTHER" id="PTHR46956">
    <property type="entry name" value="NUCLEOSIDE DIPHOSPHATE KINASE 6"/>
    <property type="match status" value="1"/>
</dbReference>
<comment type="similarity">
    <text evidence="8">Belongs to the NDK family.</text>
</comment>
<dbReference type="Proteomes" id="UP000835052">
    <property type="component" value="Unassembled WGS sequence"/>
</dbReference>
<dbReference type="GO" id="GO:0004550">
    <property type="term" value="F:nucleoside diphosphate kinase activity"/>
    <property type="evidence" value="ECO:0007669"/>
    <property type="project" value="UniProtKB-EC"/>
</dbReference>
<comment type="cofactor">
    <cofactor evidence="1">
        <name>Mg(2+)</name>
        <dbReference type="ChEBI" id="CHEBI:18420"/>
    </cofactor>
</comment>
<evidence type="ECO:0000256" key="4">
    <source>
        <dbReference type="ARBA" id="ARBA00022741"/>
    </source>
</evidence>
<comment type="catalytic activity">
    <reaction evidence="9">
        <text>a 2'-deoxyribonucleoside 5'-diphosphate + ATP = a 2'-deoxyribonucleoside 5'-triphosphate + ADP</text>
        <dbReference type="Rhea" id="RHEA:44640"/>
        <dbReference type="ChEBI" id="CHEBI:30616"/>
        <dbReference type="ChEBI" id="CHEBI:61560"/>
        <dbReference type="ChEBI" id="CHEBI:73316"/>
        <dbReference type="ChEBI" id="CHEBI:456216"/>
        <dbReference type="EC" id="2.7.4.6"/>
    </reaction>
</comment>
<keyword evidence="5 9" id="KW-0418">Kinase</keyword>
<dbReference type="SUPFAM" id="SSF54919">
    <property type="entry name" value="Nucleoside diphosphate kinase, NDK"/>
    <property type="match status" value="1"/>
</dbReference>
<sequence length="148" mass="16546">MREILVLLKPDIVAHKFLAKVTLAEILAAGVEVRGAKKVRLTDDTARQLYAVHREKFFYQRLLRHVTSGDVIAMKVVGDVRAVIGGSKTWPRDYEAGLTTRQRFALSDVRNVAHASDAEEAPRELSLFEPFPAFTQGLAIFDDRAQIA</sequence>
<name>A0A8S1GU94_9PELO</name>
<keyword evidence="3" id="KW-0479">Metal-binding</keyword>
<keyword evidence="2 9" id="KW-0808">Transferase</keyword>
<dbReference type="EMBL" id="CAJGYM010000004">
    <property type="protein sequence ID" value="CAD6186223.1"/>
    <property type="molecule type" value="Genomic_DNA"/>
</dbReference>
<dbReference type="AlphaFoldDB" id="A0A8S1GU94"/>
<dbReference type="PANTHER" id="PTHR46956:SF1">
    <property type="entry name" value="NUCLEOSIDE DIPHOSPHATE KINASE 6"/>
    <property type="match status" value="1"/>
</dbReference>
<evidence type="ECO:0000256" key="1">
    <source>
        <dbReference type="ARBA" id="ARBA00001946"/>
    </source>
</evidence>
<protein>
    <recommendedName>
        <fullName evidence="9">Nucleoside diphosphate kinase</fullName>
        <ecNumber evidence="9">2.7.4.6</ecNumber>
    </recommendedName>
</protein>
<accession>A0A8S1GU94</accession>
<evidence type="ECO:0000256" key="7">
    <source>
        <dbReference type="ARBA" id="ARBA00022842"/>
    </source>
</evidence>
<reference evidence="11" key="1">
    <citation type="submission" date="2020-10" db="EMBL/GenBank/DDBJ databases">
        <authorList>
            <person name="Kikuchi T."/>
        </authorList>
    </citation>
    <scope>NUCLEOTIDE SEQUENCE</scope>
    <source>
        <strain evidence="11">NKZ352</strain>
    </source>
</reference>
<proteinExistence type="inferred from homology"/>
<dbReference type="OrthoDB" id="25346at2759"/>
<keyword evidence="4 9" id="KW-0547">Nucleotide-binding</keyword>
<keyword evidence="6 9" id="KW-0067">ATP-binding</keyword>
<dbReference type="Pfam" id="PF00334">
    <property type="entry name" value="NDK"/>
    <property type="match status" value="1"/>
</dbReference>
<evidence type="ECO:0000256" key="9">
    <source>
        <dbReference type="RuleBase" id="RU004013"/>
    </source>
</evidence>
<organism evidence="11 12">
    <name type="scientific">Caenorhabditis auriculariae</name>
    <dbReference type="NCBI Taxonomy" id="2777116"/>
    <lineage>
        <taxon>Eukaryota</taxon>
        <taxon>Metazoa</taxon>
        <taxon>Ecdysozoa</taxon>
        <taxon>Nematoda</taxon>
        <taxon>Chromadorea</taxon>
        <taxon>Rhabditida</taxon>
        <taxon>Rhabditina</taxon>
        <taxon>Rhabditomorpha</taxon>
        <taxon>Rhabditoidea</taxon>
        <taxon>Rhabditidae</taxon>
        <taxon>Peloderinae</taxon>
        <taxon>Caenorhabditis</taxon>
    </lineage>
</organism>
<evidence type="ECO:0000256" key="2">
    <source>
        <dbReference type="ARBA" id="ARBA00022679"/>
    </source>
</evidence>
<evidence type="ECO:0000256" key="5">
    <source>
        <dbReference type="ARBA" id="ARBA00022777"/>
    </source>
</evidence>
<dbReference type="InterPro" id="IPR023005">
    <property type="entry name" value="Nucleoside_diP_kinase_AS"/>
</dbReference>
<comment type="caution">
    <text evidence="8">Lacks conserved residue(s) required for the propagation of feature annotation.</text>
</comment>
<evidence type="ECO:0000259" key="10">
    <source>
        <dbReference type="SMART" id="SM00562"/>
    </source>
</evidence>
<dbReference type="GO" id="GO:0046872">
    <property type="term" value="F:metal ion binding"/>
    <property type="evidence" value="ECO:0007669"/>
    <property type="project" value="UniProtKB-KW"/>
</dbReference>
<dbReference type="PROSITE" id="PS51374">
    <property type="entry name" value="NDPK_LIKE"/>
    <property type="match status" value="1"/>
</dbReference>
<feature type="domain" description="Nucleoside diphosphate kinase-like" evidence="10">
    <location>
        <begin position="1"/>
        <end position="137"/>
    </location>
</feature>
<dbReference type="InterPro" id="IPR034907">
    <property type="entry name" value="NDK-like_dom"/>
</dbReference>
<evidence type="ECO:0000313" key="11">
    <source>
        <dbReference type="EMBL" id="CAD6186223.1"/>
    </source>
</evidence>
<dbReference type="Gene3D" id="3.30.70.141">
    <property type="entry name" value="Nucleoside diphosphate kinase-like domain"/>
    <property type="match status" value="1"/>
</dbReference>
<comment type="caution">
    <text evidence="11">The sequence shown here is derived from an EMBL/GenBank/DDBJ whole genome shotgun (WGS) entry which is preliminary data.</text>
</comment>